<gene>
    <name evidence="1" type="ORF">A4U53_18140</name>
</gene>
<accession>A0A179BTX5</accession>
<name>A0A179BTX5_RHILE</name>
<sequence length="340" mass="36891">MGKFKVGDRVRFVMDYGYAKKGDEGTIVSFLAEDGAVVTHKTVNHSCNFSRIELVPVASAEWQPKVGDRVVVTDNITPGGSPIKKYEVGKEYTVTSTCKDSAGGHAVMLLGHHQYLRSDQFAAPTPLTITAGRYYKTRDGRKVGPMEDYGAAPGEDLSIAQVDGNSKLFNRDGTHHFKDRNIDLIAEWVDEPTVIASNDNAAPAKFKVGDRIVSAEDGPTKGLFGVIIGDDKSEAQYIVRFEGFDDGHGTNDNEWWLRAEEAQFPALFTTTPAIVALIENGVALPSTRPVVHASQEAATTEASRLALLHPGQEFGVFVLADSKIADVVEEVVKKTVLRAA</sequence>
<evidence type="ECO:0000313" key="1">
    <source>
        <dbReference type="EMBL" id="OAP95142.1"/>
    </source>
</evidence>
<reference evidence="1" key="1">
    <citation type="submission" date="2016-04" db="EMBL/GenBank/DDBJ databases">
        <title>Fast-growing isolate from the root nodules of Vavilovia formosa.</title>
        <authorList>
            <person name="Kimeklis A."/>
            <person name="Safronova V."/>
            <person name="Belimov A."/>
            <person name="Andronov E."/>
        </authorList>
    </citation>
    <scope>NUCLEOTIDE SEQUENCE [LARGE SCALE GENOMIC DNA]</scope>
    <source>
        <strain evidence="1">Vaf-46</strain>
    </source>
</reference>
<organism evidence="1">
    <name type="scientific">Rhizobium leguminosarum</name>
    <dbReference type="NCBI Taxonomy" id="384"/>
    <lineage>
        <taxon>Bacteria</taxon>
        <taxon>Pseudomonadati</taxon>
        <taxon>Pseudomonadota</taxon>
        <taxon>Alphaproteobacteria</taxon>
        <taxon>Hyphomicrobiales</taxon>
        <taxon>Rhizobiaceae</taxon>
        <taxon>Rhizobium/Agrobacterium group</taxon>
        <taxon>Rhizobium</taxon>
    </lineage>
</organism>
<proteinExistence type="predicted"/>
<protein>
    <submittedName>
        <fullName evidence="1">Uncharacterized protein</fullName>
    </submittedName>
</protein>
<dbReference type="EMBL" id="LWBS01000121">
    <property type="protein sequence ID" value="OAP95142.1"/>
    <property type="molecule type" value="Genomic_DNA"/>
</dbReference>
<dbReference type="AlphaFoldDB" id="A0A179BTX5"/>
<comment type="caution">
    <text evidence="1">The sequence shown here is derived from an EMBL/GenBank/DDBJ whole genome shotgun (WGS) entry which is preliminary data.</text>
</comment>